<feature type="domain" description="Mycothiol-dependent maleylpyruvate isomerase metal-binding" evidence="1">
    <location>
        <begin position="7"/>
        <end position="143"/>
    </location>
</feature>
<name>A0A9W6SQ86_9ACTN</name>
<accession>A0A9W6SQ86</accession>
<dbReference type="Pfam" id="PF11716">
    <property type="entry name" value="MDMPI_N"/>
    <property type="match status" value="1"/>
</dbReference>
<dbReference type="Proteomes" id="UP001165079">
    <property type="component" value="Unassembled WGS sequence"/>
</dbReference>
<dbReference type="InterPro" id="IPR024344">
    <property type="entry name" value="MDMPI_metal-binding"/>
</dbReference>
<dbReference type="EMBL" id="BSTX01000003">
    <property type="protein sequence ID" value="GLZ80251.1"/>
    <property type="molecule type" value="Genomic_DNA"/>
</dbReference>
<dbReference type="RefSeq" id="WP_285665375.1">
    <property type="nucleotide sequence ID" value="NZ_BSTX01000003.1"/>
</dbReference>
<evidence type="ECO:0000313" key="2">
    <source>
        <dbReference type="EMBL" id="GLZ80251.1"/>
    </source>
</evidence>
<dbReference type="AlphaFoldDB" id="A0A9W6SQ86"/>
<dbReference type="Gene3D" id="1.20.120.450">
    <property type="entry name" value="dinb family like domain"/>
    <property type="match status" value="1"/>
</dbReference>
<dbReference type="GO" id="GO:0046872">
    <property type="term" value="F:metal ion binding"/>
    <property type="evidence" value="ECO:0007669"/>
    <property type="project" value="InterPro"/>
</dbReference>
<dbReference type="InterPro" id="IPR034660">
    <property type="entry name" value="DinB/YfiT-like"/>
</dbReference>
<organism evidence="2 3">
    <name type="scientific">Actinorhabdospora filicis</name>
    <dbReference type="NCBI Taxonomy" id="1785913"/>
    <lineage>
        <taxon>Bacteria</taxon>
        <taxon>Bacillati</taxon>
        <taxon>Actinomycetota</taxon>
        <taxon>Actinomycetes</taxon>
        <taxon>Micromonosporales</taxon>
        <taxon>Micromonosporaceae</taxon>
        <taxon>Actinorhabdospora</taxon>
    </lineage>
</organism>
<comment type="caution">
    <text evidence="2">The sequence shown here is derived from an EMBL/GenBank/DDBJ whole genome shotgun (WGS) entry which is preliminary data.</text>
</comment>
<dbReference type="SUPFAM" id="SSF109854">
    <property type="entry name" value="DinB/YfiT-like putative metalloenzymes"/>
    <property type="match status" value="1"/>
</dbReference>
<gene>
    <name evidence="2" type="ORF">Afil01_50580</name>
</gene>
<proteinExistence type="predicted"/>
<reference evidence="2" key="1">
    <citation type="submission" date="2023-03" db="EMBL/GenBank/DDBJ databases">
        <title>Actinorhabdospora filicis NBRC 111898.</title>
        <authorList>
            <person name="Ichikawa N."/>
            <person name="Sato H."/>
            <person name="Tonouchi N."/>
        </authorList>
    </citation>
    <scope>NUCLEOTIDE SEQUENCE</scope>
    <source>
        <strain evidence="2">NBRC 111898</strain>
    </source>
</reference>
<sequence length="200" mass="20941">MTTPDDLRAALSAATAALSTVDDWTAPAGTLSWTRWETAEHLASDLLYYATQLATGERSLGQPTAYDQLARPGSDCAQMVALKPETGTPGVLRAIGGGGVLLLAILAATTPATRARHPWGDGDPGGFTAMAIVELLLHAWDIAGAVDAPVGVTARALARLFPGAPADADPWAALLWSTGRGELAGRARVAKWRWFAEVRD</sequence>
<keyword evidence="3" id="KW-1185">Reference proteome</keyword>
<evidence type="ECO:0000259" key="1">
    <source>
        <dbReference type="Pfam" id="PF11716"/>
    </source>
</evidence>
<protein>
    <recommendedName>
        <fullName evidence="1">Mycothiol-dependent maleylpyruvate isomerase metal-binding domain-containing protein</fullName>
    </recommendedName>
</protein>
<evidence type="ECO:0000313" key="3">
    <source>
        <dbReference type="Proteomes" id="UP001165079"/>
    </source>
</evidence>